<accession>A0A1M5AWP4</accession>
<dbReference type="AlphaFoldDB" id="A0A1M5AWP4"/>
<reference evidence="1 2" key="1">
    <citation type="submission" date="2016-11" db="EMBL/GenBank/DDBJ databases">
        <authorList>
            <person name="Jaros S."/>
            <person name="Januszkiewicz K."/>
            <person name="Wedrychowicz H."/>
        </authorList>
    </citation>
    <scope>NUCLEOTIDE SEQUENCE [LARGE SCALE GENOMIC DNA]</scope>
    <source>
        <strain evidence="1 2">DSM 10502</strain>
    </source>
</reference>
<name>A0A1M5AWP4_9FIRM</name>
<dbReference type="SUPFAM" id="SSF56281">
    <property type="entry name" value="Metallo-hydrolase/oxidoreductase"/>
    <property type="match status" value="1"/>
</dbReference>
<dbReference type="EMBL" id="FQUG01000015">
    <property type="protein sequence ID" value="SHF34694.1"/>
    <property type="molecule type" value="Genomic_DNA"/>
</dbReference>
<sequence>MDKLEITYLLNSGFFVRLGDVGIVFDDYQDPTGAVDAALPELSELYIFASHAHFDHFNPAIRRYEGNAKYFFLSSDIRLLPAAKQMPESKTIWLDTYDSYEDNGICVTSYDSTDAGTSFLVEKNGWRIFHAGDFNWWHWEGDTEENNGFARNGFKKQMKRLEGLEADVAFFPVDGRLGAAQPYGAKEFCARTETKALVTMHSVGYPRWKPSDDFFLPGKEIPVWSPVESGERRLLIPGGGFTE</sequence>
<dbReference type="InterPro" id="IPR036866">
    <property type="entry name" value="RibonucZ/Hydroxyglut_hydro"/>
</dbReference>
<dbReference type="RefSeq" id="WP_072936529.1">
    <property type="nucleotide sequence ID" value="NZ_FQUG01000015.1"/>
</dbReference>
<evidence type="ECO:0000313" key="1">
    <source>
        <dbReference type="EMBL" id="SHF34694.1"/>
    </source>
</evidence>
<keyword evidence="2" id="KW-1185">Reference proteome</keyword>
<dbReference type="OrthoDB" id="36975at2"/>
<protein>
    <submittedName>
        <fullName evidence="1">L-ascorbate metabolism protein UlaG, beta-lactamase superfamily</fullName>
    </submittedName>
</protein>
<dbReference type="Proteomes" id="UP000184404">
    <property type="component" value="Unassembled WGS sequence"/>
</dbReference>
<proteinExistence type="predicted"/>
<gene>
    <name evidence="1" type="ORF">SAMN02745190_02445</name>
</gene>
<organism evidence="1 2">
    <name type="scientific">Schwartzia succinivorans DSM 10502</name>
    <dbReference type="NCBI Taxonomy" id="1123243"/>
    <lineage>
        <taxon>Bacteria</taxon>
        <taxon>Bacillati</taxon>
        <taxon>Bacillota</taxon>
        <taxon>Negativicutes</taxon>
        <taxon>Selenomonadales</taxon>
        <taxon>Selenomonadaceae</taxon>
        <taxon>Schwartzia</taxon>
    </lineage>
</organism>
<dbReference type="PANTHER" id="PTHR42967:SF1">
    <property type="entry name" value="MBL FOLD METALLO-HYDROLASE"/>
    <property type="match status" value="1"/>
</dbReference>
<dbReference type="PANTHER" id="PTHR42967">
    <property type="entry name" value="METAL DEPENDENT HYDROLASE"/>
    <property type="match status" value="1"/>
</dbReference>
<dbReference type="STRING" id="1123243.SAMN02745190_02445"/>
<dbReference type="Gene3D" id="3.60.15.10">
    <property type="entry name" value="Ribonuclease Z/Hydroxyacylglutathione hydrolase-like"/>
    <property type="match status" value="1"/>
</dbReference>
<evidence type="ECO:0000313" key="2">
    <source>
        <dbReference type="Proteomes" id="UP000184404"/>
    </source>
</evidence>